<dbReference type="PROSITE" id="PS50983">
    <property type="entry name" value="FE_B12_PBP"/>
    <property type="match status" value="1"/>
</dbReference>
<organism evidence="4">
    <name type="scientific">Paenarthrobacter sp. AMU7</name>
    <dbReference type="NCBI Taxonomy" id="3162492"/>
    <lineage>
        <taxon>Bacteria</taxon>
        <taxon>Bacillati</taxon>
        <taxon>Actinomycetota</taxon>
        <taxon>Actinomycetes</taxon>
        <taxon>Micrococcales</taxon>
        <taxon>Micrococcaceae</taxon>
        <taxon>Paenarthrobacter</taxon>
    </lineage>
</organism>
<feature type="signal peptide" evidence="2">
    <location>
        <begin position="1"/>
        <end position="29"/>
    </location>
</feature>
<dbReference type="PANTHER" id="PTHR30535:SF7">
    <property type="entry name" value="IRON(III) DICITRATE-BINDING PROTEIN"/>
    <property type="match status" value="1"/>
</dbReference>
<protein>
    <submittedName>
        <fullName evidence="4">ABC transporter substrate-binding protein</fullName>
    </submittedName>
</protein>
<dbReference type="InterPro" id="IPR002491">
    <property type="entry name" value="ABC_transptr_periplasmic_BD"/>
</dbReference>
<dbReference type="InterPro" id="IPR050902">
    <property type="entry name" value="ABC_Transporter_SBP"/>
</dbReference>
<gene>
    <name evidence="4" type="ORF">ABQM86_00785</name>
</gene>
<dbReference type="Gene3D" id="3.40.50.1980">
    <property type="entry name" value="Nitrogenase molybdenum iron protein domain"/>
    <property type="match status" value="2"/>
</dbReference>
<reference evidence="4" key="1">
    <citation type="submission" date="2024-07" db="EMBL/GenBank/DDBJ databases">
        <authorList>
            <person name="Li J."/>
            <person name="Wei H."/>
            <person name="Ma J."/>
        </authorList>
    </citation>
    <scope>NUCLEOTIDE SEQUENCE</scope>
    <source>
        <strain evidence="4">AMU7</strain>
    </source>
</reference>
<dbReference type="PANTHER" id="PTHR30535">
    <property type="entry name" value="VITAMIN B12-BINDING PROTEIN"/>
    <property type="match status" value="1"/>
</dbReference>
<dbReference type="PROSITE" id="PS51257">
    <property type="entry name" value="PROKAR_LIPOPROTEIN"/>
    <property type="match status" value="1"/>
</dbReference>
<dbReference type="RefSeq" id="WP_369745710.1">
    <property type="nucleotide sequence ID" value="NZ_CP165735.1"/>
</dbReference>
<dbReference type="SUPFAM" id="SSF53807">
    <property type="entry name" value="Helical backbone' metal receptor"/>
    <property type="match status" value="1"/>
</dbReference>
<dbReference type="AlphaFoldDB" id="A0AB39YPG2"/>
<dbReference type="EMBL" id="CP165735">
    <property type="protein sequence ID" value="XDV71761.1"/>
    <property type="molecule type" value="Genomic_DNA"/>
</dbReference>
<sequence>MKKSTLPKTAAVLSVMTLSGMLLSGCGQAVSQTPAKENAGVAAQPAGAIENCGRTLTFTSVPQRVVAMTPGQSELLVKLGAADKVVAEAQSKGSELLPELKERGNVQQLSDQMPPSREVLLGANPDFVYSPTAYEFTAEQGFASIEQLKAAGAESYIATAGCMERRSKAEVKDILTDIENIGAVVGAGERTSAVRTEAAEMLASVASKVEGKEKPTVVELFVEGNSIAAIGAGIEYDMIKTAGGENLFSPSDEAFATFFSAMISPETLVQKNPEVIVFTTLDKAHEDTTRTFLQEKFPEVDAVKNQRLVAVDSDDVMPGTWGNLRAVEQIAKGLHPDAF</sequence>
<proteinExistence type="inferred from homology"/>
<name>A0AB39YPG2_9MICC</name>
<keyword evidence="2" id="KW-0732">Signal</keyword>
<feature type="chain" id="PRO_5044272704" evidence="2">
    <location>
        <begin position="30"/>
        <end position="339"/>
    </location>
</feature>
<evidence type="ECO:0000256" key="2">
    <source>
        <dbReference type="SAM" id="SignalP"/>
    </source>
</evidence>
<accession>A0AB39YPG2</accession>
<evidence type="ECO:0000256" key="1">
    <source>
        <dbReference type="ARBA" id="ARBA00008814"/>
    </source>
</evidence>
<dbReference type="Pfam" id="PF01497">
    <property type="entry name" value="Peripla_BP_2"/>
    <property type="match status" value="1"/>
</dbReference>
<evidence type="ECO:0000259" key="3">
    <source>
        <dbReference type="PROSITE" id="PS50983"/>
    </source>
</evidence>
<feature type="domain" description="Fe/B12 periplasmic-binding" evidence="3">
    <location>
        <begin position="64"/>
        <end position="338"/>
    </location>
</feature>
<comment type="similarity">
    <text evidence="1">Belongs to the bacterial solute-binding protein 8 family.</text>
</comment>
<evidence type="ECO:0000313" key="4">
    <source>
        <dbReference type="EMBL" id="XDV71761.1"/>
    </source>
</evidence>